<dbReference type="CDD" id="cd06587">
    <property type="entry name" value="VOC"/>
    <property type="match status" value="1"/>
</dbReference>
<dbReference type="AlphaFoldDB" id="A0A3N1KYG7"/>
<dbReference type="PROSITE" id="PS00934">
    <property type="entry name" value="GLYOXALASE_I_1"/>
    <property type="match status" value="1"/>
</dbReference>
<dbReference type="InterPro" id="IPR004360">
    <property type="entry name" value="Glyas_Fos-R_dOase_dom"/>
</dbReference>
<dbReference type="InterPro" id="IPR018146">
    <property type="entry name" value="Glyoxalase_1_CS"/>
</dbReference>
<protein>
    <submittedName>
        <fullName evidence="3">Catechol 2,3-dioxygenase</fullName>
    </submittedName>
</protein>
<comment type="caution">
    <text evidence="3">The sequence shown here is derived from an EMBL/GenBank/DDBJ whole genome shotgun (WGS) entry which is preliminary data.</text>
</comment>
<dbReference type="PANTHER" id="PTHR43279">
    <property type="entry name" value="CATECHOL-2,3-DIOXYGENASE"/>
    <property type="match status" value="1"/>
</dbReference>
<dbReference type="SUPFAM" id="SSF54593">
    <property type="entry name" value="Glyoxalase/Bleomycin resistance protein/Dihydroxybiphenyl dioxygenase"/>
    <property type="match status" value="1"/>
</dbReference>
<dbReference type="PROSITE" id="PS51819">
    <property type="entry name" value="VOC"/>
    <property type="match status" value="1"/>
</dbReference>
<organism evidence="3 4">
    <name type="scientific">Stella humosa</name>
    <dbReference type="NCBI Taxonomy" id="94"/>
    <lineage>
        <taxon>Bacteria</taxon>
        <taxon>Pseudomonadati</taxon>
        <taxon>Pseudomonadota</taxon>
        <taxon>Alphaproteobacteria</taxon>
        <taxon>Rhodospirillales</taxon>
        <taxon>Stellaceae</taxon>
        <taxon>Stella</taxon>
    </lineage>
</organism>
<dbReference type="Pfam" id="PF00903">
    <property type="entry name" value="Glyoxalase"/>
    <property type="match status" value="1"/>
</dbReference>
<dbReference type="Gene3D" id="3.10.180.10">
    <property type="entry name" value="2,3-Dihydroxybiphenyl 1,2-Dioxygenase, domain 1"/>
    <property type="match status" value="1"/>
</dbReference>
<gene>
    <name evidence="3" type="ORF">EDC65_3555</name>
</gene>
<sequence length="144" mass="15465">MKIQALGHVVLKVRNQQRAEAFYNGILGLPIVARYDEMGMTFFSLGNHHDFAVAAVGDDAPGPLDKGVGLAHVAFKIGDELAVLKSAKTELEAAGIAAVAADHGVSKSLYFADPDGNRVELYIDQSDSWRRDPQTVAAYAPLEL</sequence>
<dbReference type="GO" id="GO:0051213">
    <property type="term" value="F:dioxygenase activity"/>
    <property type="evidence" value="ECO:0007669"/>
    <property type="project" value="UniProtKB-KW"/>
</dbReference>
<evidence type="ECO:0000259" key="2">
    <source>
        <dbReference type="PROSITE" id="PS51819"/>
    </source>
</evidence>
<proteinExistence type="predicted"/>
<keyword evidence="3" id="KW-0560">Oxidoreductase</keyword>
<keyword evidence="4" id="KW-1185">Reference proteome</keyword>
<dbReference type="OrthoDB" id="9792626at2"/>
<evidence type="ECO:0000313" key="3">
    <source>
        <dbReference type="EMBL" id="ROP84207.1"/>
    </source>
</evidence>
<evidence type="ECO:0000256" key="1">
    <source>
        <dbReference type="ARBA" id="ARBA00022723"/>
    </source>
</evidence>
<feature type="domain" description="VOC" evidence="2">
    <location>
        <begin position="5"/>
        <end position="124"/>
    </location>
</feature>
<dbReference type="EMBL" id="RJKX01000015">
    <property type="protein sequence ID" value="ROP84207.1"/>
    <property type="molecule type" value="Genomic_DNA"/>
</dbReference>
<reference evidence="3 4" key="1">
    <citation type="submission" date="2018-11" db="EMBL/GenBank/DDBJ databases">
        <title>Genomic Encyclopedia of Type Strains, Phase IV (KMG-IV): sequencing the most valuable type-strain genomes for metagenomic binning, comparative biology and taxonomic classification.</title>
        <authorList>
            <person name="Goeker M."/>
        </authorList>
    </citation>
    <scope>NUCLEOTIDE SEQUENCE [LARGE SCALE GENOMIC DNA]</scope>
    <source>
        <strain evidence="3 4">DSM 5900</strain>
    </source>
</reference>
<keyword evidence="1" id="KW-0479">Metal-binding</keyword>
<dbReference type="Proteomes" id="UP000278222">
    <property type="component" value="Unassembled WGS sequence"/>
</dbReference>
<keyword evidence="3" id="KW-0223">Dioxygenase</keyword>
<dbReference type="InterPro" id="IPR029068">
    <property type="entry name" value="Glyas_Bleomycin-R_OHBP_Dase"/>
</dbReference>
<name>A0A3N1KYG7_9PROT</name>
<dbReference type="PANTHER" id="PTHR43279:SF1">
    <property type="entry name" value="CATECHOL-2,3-DIOXYGENASE"/>
    <property type="match status" value="1"/>
</dbReference>
<dbReference type="GO" id="GO:0004462">
    <property type="term" value="F:lactoylglutathione lyase activity"/>
    <property type="evidence" value="ECO:0007669"/>
    <property type="project" value="InterPro"/>
</dbReference>
<dbReference type="InterPro" id="IPR037523">
    <property type="entry name" value="VOC_core"/>
</dbReference>
<evidence type="ECO:0000313" key="4">
    <source>
        <dbReference type="Proteomes" id="UP000278222"/>
    </source>
</evidence>
<accession>A0A3N1KYG7</accession>
<dbReference type="RefSeq" id="WP_123691951.1">
    <property type="nucleotide sequence ID" value="NZ_AP019700.1"/>
</dbReference>
<dbReference type="GO" id="GO:0046872">
    <property type="term" value="F:metal ion binding"/>
    <property type="evidence" value="ECO:0007669"/>
    <property type="project" value="UniProtKB-KW"/>
</dbReference>